<dbReference type="EMBL" id="KI914139">
    <property type="protein sequence ID" value="ETV90026.1"/>
    <property type="molecule type" value="Genomic_DNA"/>
</dbReference>
<dbReference type="AlphaFoldDB" id="A0A024T8S7"/>
<protein>
    <submittedName>
        <fullName evidence="1">Uncharacterized protein</fullName>
    </submittedName>
</protein>
<sequence length="93" mass="9762">MASRTGACELAACTTNDSRTFSMWAPRDTADSIEPTASSAGPLEALNSTTTLETVAETSSSRRTLLDILEASETMAKAAAITKAVRANMLVYS</sequence>
<dbReference type="VEuPathDB" id="FungiDB:H310_15138"/>
<feature type="non-terminal residue" evidence="1">
    <location>
        <position position="93"/>
    </location>
</feature>
<organism evidence="1">
    <name type="scientific">Aphanomyces invadans</name>
    <dbReference type="NCBI Taxonomy" id="157072"/>
    <lineage>
        <taxon>Eukaryota</taxon>
        <taxon>Sar</taxon>
        <taxon>Stramenopiles</taxon>
        <taxon>Oomycota</taxon>
        <taxon>Saprolegniomycetes</taxon>
        <taxon>Saprolegniales</taxon>
        <taxon>Verrucalvaceae</taxon>
        <taxon>Aphanomyces</taxon>
    </lineage>
</organism>
<proteinExistence type="predicted"/>
<name>A0A024T8S7_9STRA</name>
<dbReference type="GeneID" id="20092188"/>
<evidence type="ECO:0000313" key="1">
    <source>
        <dbReference type="EMBL" id="ETV90026.1"/>
    </source>
</evidence>
<accession>A0A024T8S7</accession>
<reference evidence="1" key="1">
    <citation type="submission" date="2013-12" db="EMBL/GenBank/DDBJ databases">
        <title>The Genome Sequence of Aphanomyces invadans NJM9701.</title>
        <authorList>
            <consortium name="The Broad Institute Genomics Platform"/>
            <person name="Russ C."/>
            <person name="Tyler B."/>
            <person name="van West P."/>
            <person name="Dieguez-Uribeondo J."/>
            <person name="Young S.K."/>
            <person name="Zeng Q."/>
            <person name="Gargeya S."/>
            <person name="Fitzgerald M."/>
            <person name="Abouelleil A."/>
            <person name="Alvarado L."/>
            <person name="Chapman S.B."/>
            <person name="Gainer-Dewar J."/>
            <person name="Goldberg J."/>
            <person name="Griggs A."/>
            <person name="Gujja S."/>
            <person name="Hansen M."/>
            <person name="Howarth C."/>
            <person name="Imamovic A."/>
            <person name="Ireland A."/>
            <person name="Larimer J."/>
            <person name="McCowan C."/>
            <person name="Murphy C."/>
            <person name="Pearson M."/>
            <person name="Poon T.W."/>
            <person name="Priest M."/>
            <person name="Roberts A."/>
            <person name="Saif S."/>
            <person name="Shea T."/>
            <person name="Sykes S."/>
            <person name="Wortman J."/>
            <person name="Nusbaum C."/>
            <person name="Birren B."/>
        </authorList>
    </citation>
    <scope>NUCLEOTIDE SEQUENCE [LARGE SCALE GENOMIC DNA]</scope>
    <source>
        <strain evidence="1">NJM9701</strain>
    </source>
</reference>
<gene>
    <name evidence="1" type="ORF">H310_15138</name>
</gene>
<dbReference type="RefSeq" id="XP_008881340.1">
    <property type="nucleotide sequence ID" value="XM_008883118.1"/>
</dbReference>